<keyword evidence="3" id="KW-1185">Reference proteome</keyword>
<evidence type="ECO:0000313" key="2">
    <source>
        <dbReference type="EMBL" id="SDL79326.1"/>
    </source>
</evidence>
<name>A0ABY0QSY7_9FLAO</name>
<evidence type="ECO:0000256" key="1">
    <source>
        <dbReference type="SAM" id="Phobius"/>
    </source>
</evidence>
<accession>A0ABY0QSY7</accession>
<reference evidence="2 3" key="1">
    <citation type="submission" date="2016-10" db="EMBL/GenBank/DDBJ databases">
        <authorList>
            <person name="Varghese N."/>
            <person name="Submissions S."/>
        </authorList>
    </citation>
    <scope>NUCLEOTIDE SEQUENCE [LARGE SCALE GENOMIC DNA]</scope>
    <source>
        <strain evidence="2 3">CGMCC 1.10941</strain>
    </source>
</reference>
<protein>
    <recommendedName>
        <fullName evidence="4">Cardiolipin synthase N-terminal domain-containing protein</fullName>
    </recommendedName>
</protein>
<evidence type="ECO:0008006" key="4">
    <source>
        <dbReference type="Google" id="ProtNLM"/>
    </source>
</evidence>
<keyword evidence="1" id="KW-0812">Transmembrane</keyword>
<proteinExistence type="predicted"/>
<gene>
    <name evidence="2" type="ORF">SAMN05216273_106120</name>
</gene>
<comment type="caution">
    <text evidence="2">The sequence shown here is derived from an EMBL/GenBank/DDBJ whole genome shotgun (WGS) entry which is preliminary data.</text>
</comment>
<sequence>MKHFSVITPNIILLVAFTLLVLYLLAVYFLVRNKSGFIPVIILIIFPIIGPLAIILRNLTDRK</sequence>
<feature type="transmembrane region" description="Helical" evidence="1">
    <location>
        <begin position="12"/>
        <end position="31"/>
    </location>
</feature>
<feature type="transmembrane region" description="Helical" evidence="1">
    <location>
        <begin position="37"/>
        <end position="56"/>
    </location>
</feature>
<dbReference type="EMBL" id="FNHD01000006">
    <property type="protein sequence ID" value="SDL79326.1"/>
    <property type="molecule type" value="Genomic_DNA"/>
</dbReference>
<keyword evidence="1" id="KW-1133">Transmembrane helix</keyword>
<organism evidence="2 3">
    <name type="scientific">Chryseobacterium taihuense</name>
    <dbReference type="NCBI Taxonomy" id="1141221"/>
    <lineage>
        <taxon>Bacteria</taxon>
        <taxon>Pseudomonadati</taxon>
        <taxon>Bacteroidota</taxon>
        <taxon>Flavobacteriia</taxon>
        <taxon>Flavobacteriales</taxon>
        <taxon>Weeksellaceae</taxon>
        <taxon>Chryseobacterium group</taxon>
        <taxon>Chryseobacterium</taxon>
    </lineage>
</organism>
<dbReference type="Proteomes" id="UP000199242">
    <property type="component" value="Unassembled WGS sequence"/>
</dbReference>
<keyword evidence="1" id="KW-0472">Membrane</keyword>
<evidence type="ECO:0000313" key="3">
    <source>
        <dbReference type="Proteomes" id="UP000199242"/>
    </source>
</evidence>